<dbReference type="GO" id="GO:0070987">
    <property type="term" value="P:error-free translesion synthesis"/>
    <property type="evidence" value="ECO:0007669"/>
    <property type="project" value="TreeGrafter"/>
</dbReference>
<dbReference type="PROSITE" id="PS51087">
    <property type="entry name" value="APAG"/>
    <property type="match status" value="1"/>
</dbReference>
<dbReference type="NCBIfam" id="NF003967">
    <property type="entry name" value="PRK05461.1"/>
    <property type="match status" value="1"/>
</dbReference>
<reference evidence="5" key="3">
    <citation type="journal article" date="2017" name="Plant Physiol. Biochem.">
        <title>Differential oxidative and antioxidative response of duckweed Lemna minor toward plant growth promoting/inhibiting bacteria.</title>
        <authorList>
            <person name="Ishizawa H."/>
            <person name="Kuroda M."/>
            <person name="Morikawa M."/>
            <person name="Ike M."/>
        </authorList>
    </citation>
    <scope>NUCLEOTIDE SEQUENCE [LARGE SCALE GENOMIC DNA]</scope>
    <source>
        <strain evidence="5">H3</strain>
    </source>
</reference>
<dbReference type="HAMAP" id="MF_00791">
    <property type="entry name" value="ApaG"/>
    <property type="match status" value="1"/>
</dbReference>
<feature type="domain" description="ApaG" evidence="3">
    <location>
        <begin position="2"/>
        <end position="126"/>
    </location>
</feature>
<protein>
    <recommendedName>
        <fullName evidence="1 2">Protein ApaG</fullName>
    </recommendedName>
</protein>
<evidence type="ECO:0000256" key="1">
    <source>
        <dbReference type="ARBA" id="ARBA00017693"/>
    </source>
</evidence>
<dbReference type="Proteomes" id="UP000198290">
    <property type="component" value="Chromosome"/>
</dbReference>
<evidence type="ECO:0000256" key="2">
    <source>
        <dbReference type="HAMAP-Rule" id="MF_00791"/>
    </source>
</evidence>
<dbReference type="AlphaFoldDB" id="A0A3G9GA25"/>
<reference evidence="5" key="1">
    <citation type="journal article" date="2017" name="Biotechnol. Biofuels">
        <title>Evaluation of environmental bacterial communities as a factor affecting the growth of duckweed Lemna minor.</title>
        <authorList>
            <person name="Ishizawa H."/>
            <person name="Kuroda M."/>
            <person name="Morikawa M."/>
            <person name="Ike M."/>
        </authorList>
    </citation>
    <scope>NUCLEOTIDE SEQUENCE [LARGE SCALE GENOMIC DNA]</scope>
    <source>
        <strain evidence="5">H3</strain>
    </source>
</reference>
<dbReference type="InterPro" id="IPR007474">
    <property type="entry name" value="ApaG_domain"/>
</dbReference>
<evidence type="ECO:0000313" key="4">
    <source>
        <dbReference type="EMBL" id="BBF84768.1"/>
    </source>
</evidence>
<dbReference type="OrthoDB" id="9795226at2"/>
<reference evidence="4 5" key="2">
    <citation type="journal article" date="2017" name="Genome Announc.">
        <title>Draft genome sequence of Aquitalea magnusonii strain H3, a plant growth-promoting bacterium of duckweed Lemna minor.</title>
        <authorList>
            <person name="Ishizawa H."/>
            <person name="Kuroda M."/>
            <person name="Ike M."/>
        </authorList>
    </citation>
    <scope>NUCLEOTIDE SEQUENCE [LARGE SCALE GENOMIC DNA]</scope>
    <source>
        <strain evidence="4 5">H3</strain>
    </source>
</reference>
<dbReference type="SUPFAM" id="SSF110069">
    <property type="entry name" value="ApaG-like"/>
    <property type="match status" value="1"/>
</dbReference>
<evidence type="ECO:0000313" key="5">
    <source>
        <dbReference type="Proteomes" id="UP000198290"/>
    </source>
</evidence>
<accession>A0A3G9GA25</accession>
<dbReference type="InterPro" id="IPR036767">
    <property type="entry name" value="ApaG_sf"/>
</dbReference>
<dbReference type="PANTHER" id="PTHR14289:SF16">
    <property type="entry name" value="POLYMERASE DELTA-INTERACTING PROTEIN 2"/>
    <property type="match status" value="1"/>
</dbReference>
<organism evidence="4 5">
    <name type="scientific">Aquitalea magnusonii</name>
    <dbReference type="NCBI Taxonomy" id="332411"/>
    <lineage>
        <taxon>Bacteria</taxon>
        <taxon>Pseudomonadati</taxon>
        <taxon>Pseudomonadota</taxon>
        <taxon>Betaproteobacteria</taxon>
        <taxon>Neisseriales</taxon>
        <taxon>Chromobacteriaceae</taxon>
        <taxon>Aquitalea</taxon>
    </lineage>
</organism>
<dbReference type="Pfam" id="PF04379">
    <property type="entry name" value="DUF525"/>
    <property type="match status" value="1"/>
</dbReference>
<proteinExistence type="inferred from homology"/>
<sequence length="126" mass="14231">MADKIYQIEVEAEPHYIAEQSNVATDVYVFGYRIRLTNTGNEAAQLISRHWIIADANNQEQEVRGMGVVGEQPRLEPGQTFEYSSATHLKTPYGSMRGSYQMLADDGKRFDVTIPEMTLVAPRVLH</sequence>
<gene>
    <name evidence="2" type="primary">apaG</name>
    <name evidence="4" type="ORF">DLM_1143</name>
</gene>
<dbReference type="EMBL" id="AP018823">
    <property type="protein sequence ID" value="BBF84768.1"/>
    <property type="molecule type" value="Genomic_DNA"/>
</dbReference>
<dbReference type="InterPro" id="IPR023065">
    <property type="entry name" value="Uncharacterised_ApaG"/>
</dbReference>
<keyword evidence="5" id="KW-1185">Reference proteome</keyword>
<evidence type="ECO:0000259" key="3">
    <source>
        <dbReference type="PROSITE" id="PS51087"/>
    </source>
</evidence>
<dbReference type="Gene3D" id="2.60.40.1470">
    <property type="entry name" value="ApaG domain"/>
    <property type="match status" value="1"/>
</dbReference>
<dbReference type="PANTHER" id="PTHR14289">
    <property type="entry name" value="F-BOX ONLY PROTEIN 3"/>
    <property type="match status" value="1"/>
</dbReference>
<dbReference type="RefSeq" id="WP_089085367.1">
    <property type="nucleotide sequence ID" value="NZ_AP018823.1"/>
</dbReference>
<dbReference type="STRING" id="332411.VI06_20175"/>
<dbReference type="KEGG" id="amah:DLM_1143"/>
<name>A0A3G9GA25_9NEIS</name>